<name>A0ACB9I2N6_9ASTR</name>
<reference evidence="2" key="1">
    <citation type="journal article" date="2022" name="Mol. Ecol. Resour.">
        <title>The genomes of chicory, endive, great burdock and yacon provide insights into Asteraceae palaeo-polyploidization history and plant inulin production.</title>
        <authorList>
            <person name="Fan W."/>
            <person name="Wang S."/>
            <person name="Wang H."/>
            <person name="Wang A."/>
            <person name="Jiang F."/>
            <person name="Liu H."/>
            <person name="Zhao H."/>
            <person name="Xu D."/>
            <person name="Zhang Y."/>
        </authorList>
    </citation>
    <scope>NUCLEOTIDE SEQUENCE [LARGE SCALE GENOMIC DNA]</scope>
    <source>
        <strain evidence="2">cv. Yunnan</strain>
    </source>
</reference>
<dbReference type="Proteomes" id="UP001056120">
    <property type="component" value="Linkage Group LG10"/>
</dbReference>
<gene>
    <name evidence="1" type="ORF">L1987_30611</name>
</gene>
<protein>
    <submittedName>
        <fullName evidence="1">Uncharacterized protein</fullName>
    </submittedName>
</protein>
<keyword evidence="2" id="KW-1185">Reference proteome</keyword>
<reference evidence="1 2" key="2">
    <citation type="journal article" date="2022" name="Mol. Ecol. Resour.">
        <title>The genomes of chicory, endive, great burdock and yacon provide insights into Asteraceae paleo-polyploidization history and plant inulin production.</title>
        <authorList>
            <person name="Fan W."/>
            <person name="Wang S."/>
            <person name="Wang H."/>
            <person name="Wang A."/>
            <person name="Jiang F."/>
            <person name="Liu H."/>
            <person name="Zhao H."/>
            <person name="Xu D."/>
            <person name="Zhang Y."/>
        </authorList>
    </citation>
    <scope>NUCLEOTIDE SEQUENCE [LARGE SCALE GENOMIC DNA]</scope>
    <source>
        <strain evidence="2">cv. Yunnan</strain>
        <tissue evidence="1">Leaves</tissue>
    </source>
</reference>
<comment type="caution">
    <text evidence="1">The sequence shown here is derived from an EMBL/GenBank/DDBJ whole genome shotgun (WGS) entry which is preliminary data.</text>
</comment>
<proteinExistence type="predicted"/>
<sequence>MEAVPAIEHKKPHVVFIPFPSQSHMKCMLKLARLVHHKGLNVTFINTDSTHKRLVKSGGTCGLDEAPGFQFKTVPDGLSYQIQTSERVSEYLADNFLDSFLDLVGRLDTPVTCIVSDGVMAFAKMPYAAEKLRVPIILHWTFAACGFIGFYQAKVLKEKGLVPLKGDQKINCAQICKEWEVGMDMGRNVKRDEVEKRVRELMEGVEGARVRKKAMEWKKMAEISTASPLTPCIQVEGIVGMLHLPFVSYGLSQLI</sequence>
<accession>A0ACB9I2N6</accession>
<dbReference type="EMBL" id="CM042027">
    <property type="protein sequence ID" value="KAI3802479.1"/>
    <property type="molecule type" value="Genomic_DNA"/>
</dbReference>
<evidence type="ECO:0000313" key="2">
    <source>
        <dbReference type="Proteomes" id="UP001056120"/>
    </source>
</evidence>
<evidence type="ECO:0000313" key="1">
    <source>
        <dbReference type="EMBL" id="KAI3802479.1"/>
    </source>
</evidence>
<organism evidence="1 2">
    <name type="scientific">Smallanthus sonchifolius</name>
    <dbReference type="NCBI Taxonomy" id="185202"/>
    <lineage>
        <taxon>Eukaryota</taxon>
        <taxon>Viridiplantae</taxon>
        <taxon>Streptophyta</taxon>
        <taxon>Embryophyta</taxon>
        <taxon>Tracheophyta</taxon>
        <taxon>Spermatophyta</taxon>
        <taxon>Magnoliopsida</taxon>
        <taxon>eudicotyledons</taxon>
        <taxon>Gunneridae</taxon>
        <taxon>Pentapetalae</taxon>
        <taxon>asterids</taxon>
        <taxon>campanulids</taxon>
        <taxon>Asterales</taxon>
        <taxon>Asteraceae</taxon>
        <taxon>Asteroideae</taxon>
        <taxon>Heliantheae alliance</taxon>
        <taxon>Millerieae</taxon>
        <taxon>Smallanthus</taxon>
    </lineage>
</organism>